<dbReference type="RefSeq" id="WP_099698606.1">
    <property type="nucleotide sequence ID" value="NZ_JBBCST010000008.1"/>
</dbReference>
<accession>A0A2A5J2X7</accession>
<sequence length="69" mass="8049">MTTATMTAKLTTAFRGTLWWVRSVMGDLDYQRYVEHTRRHHANSPVISEREFWRRRHAAADANPGARCC</sequence>
<evidence type="ECO:0000313" key="1">
    <source>
        <dbReference type="EMBL" id="PCK23954.1"/>
    </source>
</evidence>
<dbReference type="Pfam" id="PF04328">
    <property type="entry name" value="Sel_put"/>
    <property type="match status" value="1"/>
</dbReference>
<dbReference type="EMBL" id="NOVD01000040">
    <property type="protein sequence ID" value="PCK23954.1"/>
    <property type="molecule type" value="Genomic_DNA"/>
</dbReference>
<protein>
    <recommendedName>
        <fullName evidence="3">YbdD/YjiX family protein</fullName>
    </recommendedName>
</protein>
<organism evidence="1 2">
    <name type="scientific">Rhodococcus qingshengii</name>
    <dbReference type="NCBI Taxonomy" id="334542"/>
    <lineage>
        <taxon>Bacteria</taxon>
        <taxon>Bacillati</taxon>
        <taxon>Actinomycetota</taxon>
        <taxon>Actinomycetes</taxon>
        <taxon>Mycobacteriales</taxon>
        <taxon>Nocardiaceae</taxon>
        <taxon>Rhodococcus</taxon>
        <taxon>Rhodococcus erythropolis group</taxon>
    </lineage>
</organism>
<gene>
    <name evidence="1" type="ORF">CHR55_28220</name>
</gene>
<evidence type="ECO:0000313" key="2">
    <source>
        <dbReference type="Proteomes" id="UP000230886"/>
    </source>
</evidence>
<reference evidence="1 2" key="1">
    <citation type="submission" date="2017-07" db="EMBL/GenBank/DDBJ databases">
        <title>Draft sequence of Rhodococcus enclensis 23b-28.</title>
        <authorList>
            <person name="Besaury L."/>
            <person name="Sancelme M."/>
            <person name="Amato P."/>
            <person name="Lallement A."/>
            <person name="Delort A.-M."/>
        </authorList>
    </citation>
    <scope>NUCLEOTIDE SEQUENCE [LARGE SCALE GENOMIC DNA]</scope>
    <source>
        <strain evidence="1 2">23b-28</strain>
    </source>
</reference>
<comment type="caution">
    <text evidence="1">The sequence shown here is derived from an EMBL/GenBank/DDBJ whole genome shotgun (WGS) entry which is preliminary data.</text>
</comment>
<evidence type="ECO:0008006" key="3">
    <source>
        <dbReference type="Google" id="ProtNLM"/>
    </source>
</evidence>
<dbReference type="Proteomes" id="UP000230886">
    <property type="component" value="Unassembled WGS sequence"/>
</dbReference>
<dbReference type="AlphaFoldDB" id="A0A2A5J2X7"/>
<name>A0A2A5J2X7_RHOSG</name>
<proteinExistence type="predicted"/>
<dbReference type="InterPro" id="IPR007423">
    <property type="entry name" value="Sel_put"/>
</dbReference>